<dbReference type="RefSeq" id="WP_132324311.1">
    <property type="nucleotide sequence ID" value="NZ_FWZT01000026.1"/>
</dbReference>
<organism evidence="2 3">
    <name type="scientific">Pseudobacteriovorax antillogorgiicola</name>
    <dbReference type="NCBI Taxonomy" id="1513793"/>
    <lineage>
        <taxon>Bacteria</taxon>
        <taxon>Pseudomonadati</taxon>
        <taxon>Bdellovibrionota</taxon>
        <taxon>Oligoflexia</taxon>
        <taxon>Oligoflexales</taxon>
        <taxon>Pseudobacteriovoracaceae</taxon>
        <taxon>Pseudobacteriovorax</taxon>
    </lineage>
</organism>
<evidence type="ECO:0000313" key="2">
    <source>
        <dbReference type="EMBL" id="SMF71065.1"/>
    </source>
</evidence>
<keyword evidence="1" id="KW-0732">Signal</keyword>
<keyword evidence="3" id="KW-1185">Reference proteome</keyword>
<evidence type="ECO:0000256" key="1">
    <source>
        <dbReference type="SAM" id="SignalP"/>
    </source>
</evidence>
<proteinExistence type="predicted"/>
<gene>
    <name evidence="2" type="ORF">SAMN06296036_12619</name>
</gene>
<dbReference type="Proteomes" id="UP000192907">
    <property type="component" value="Unassembled WGS sequence"/>
</dbReference>
<feature type="chain" id="PRO_5012915674" description="Secreted protein" evidence="1">
    <location>
        <begin position="19"/>
        <end position="182"/>
    </location>
</feature>
<reference evidence="3" key="1">
    <citation type="submission" date="2017-04" db="EMBL/GenBank/DDBJ databases">
        <authorList>
            <person name="Varghese N."/>
            <person name="Submissions S."/>
        </authorList>
    </citation>
    <scope>NUCLEOTIDE SEQUENCE [LARGE SCALE GENOMIC DNA]</scope>
    <source>
        <strain evidence="3">RKEM611</strain>
    </source>
</reference>
<dbReference type="OrthoDB" id="482707at2"/>
<name>A0A1Y6CSR5_9BACT</name>
<dbReference type="STRING" id="1513793.SAMN06296036_12619"/>
<dbReference type="PANTHER" id="PTHR38847">
    <property type="match status" value="1"/>
</dbReference>
<feature type="signal peptide" evidence="1">
    <location>
        <begin position="1"/>
        <end position="18"/>
    </location>
</feature>
<dbReference type="InterPro" id="IPR025649">
    <property type="entry name" value="DUF4360"/>
</dbReference>
<evidence type="ECO:0008006" key="4">
    <source>
        <dbReference type="Google" id="ProtNLM"/>
    </source>
</evidence>
<dbReference type="PANTHER" id="PTHR38847:SF1">
    <property type="entry name" value="PSEUDOURIDINE SYNTHASE RSUA_RLUA-LIKE DOMAIN-CONTAINING PROTEIN"/>
    <property type="match status" value="1"/>
</dbReference>
<dbReference type="AlphaFoldDB" id="A0A1Y6CSR5"/>
<dbReference type="Pfam" id="PF14273">
    <property type="entry name" value="DUF4360"/>
    <property type="match status" value="1"/>
</dbReference>
<protein>
    <recommendedName>
        <fullName evidence="4">Secreted protein</fullName>
    </recommendedName>
</protein>
<sequence length="182" mass="20296">MKFVFAFIISLISASAYSQLQLGDLNINGSGCNEQTTRSFVEGEFLKVSFLDFETQTLAGERFDRKNCNIAINASVEPGFQVKFDDIRLIGFASVNQGSNLDLYLDSFFSGTMAPVLKETVYGPSRSGFEFGRSLNSPWSPCGQQDMIIRLNTSMAIKGEKSYSRMNTLSSGIKVRFKKRRC</sequence>
<dbReference type="EMBL" id="FWZT01000026">
    <property type="protein sequence ID" value="SMF71065.1"/>
    <property type="molecule type" value="Genomic_DNA"/>
</dbReference>
<evidence type="ECO:0000313" key="3">
    <source>
        <dbReference type="Proteomes" id="UP000192907"/>
    </source>
</evidence>
<accession>A0A1Y6CSR5</accession>